<sequence>MQLRAFGVHHLNQRFANHWVKTAQRRMFTDKQMRFRPQRVDNASQFNGDITCAYHRDALRQGRQRKETVGINAVFHAWNARMARTAAGSDQNMVGGDGFAVHFNGFGIDKAGKAFNHIHVIFAQHVVV</sequence>
<name>A0A655DJS5_SALET</name>
<evidence type="ECO:0000313" key="2">
    <source>
        <dbReference type="Proteomes" id="UP000041314"/>
    </source>
</evidence>
<protein>
    <submittedName>
        <fullName evidence="1">Uncharacterized protein</fullName>
    </submittedName>
</protein>
<proteinExistence type="predicted"/>
<accession>A0A655DJS5</accession>
<dbReference type="EMBL" id="CQPA01000032">
    <property type="protein sequence ID" value="CNU72677.1"/>
    <property type="molecule type" value="Genomic_DNA"/>
</dbReference>
<reference evidence="1 2" key="1">
    <citation type="submission" date="2015-03" db="EMBL/GenBank/DDBJ databases">
        <authorList>
            <consortium name="Pathogen Informatics"/>
        </authorList>
    </citation>
    <scope>NUCLEOTIDE SEQUENCE [LARGE SCALE GENOMIC DNA]</scope>
    <source>
        <strain evidence="1 2">A1104</strain>
    </source>
</reference>
<dbReference type="AlphaFoldDB" id="A0A655DJS5"/>
<gene>
    <name evidence="1" type="ORF">ERS008198_03426</name>
</gene>
<organism evidence="1 2">
    <name type="scientific">Salmonella enterica subsp. enterica serovar Bovismorbificans</name>
    <dbReference type="NCBI Taxonomy" id="58097"/>
    <lineage>
        <taxon>Bacteria</taxon>
        <taxon>Pseudomonadati</taxon>
        <taxon>Pseudomonadota</taxon>
        <taxon>Gammaproteobacteria</taxon>
        <taxon>Enterobacterales</taxon>
        <taxon>Enterobacteriaceae</taxon>
        <taxon>Salmonella</taxon>
    </lineage>
</organism>
<evidence type="ECO:0000313" key="1">
    <source>
        <dbReference type="EMBL" id="CNU72677.1"/>
    </source>
</evidence>
<dbReference type="Proteomes" id="UP000041314">
    <property type="component" value="Unassembled WGS sequence"/>
</dbReference>